<dbReference type="GeneID" id="8862623"/>
<dbReference type="VEuPathDB" id="AmoebaDB:NAEGRDRAFT_80552"/>
<dbReference type="PANTHER" id="PTHR16222">
    <property type="entry name" value="ADP-RIBOSYLGLYCOHYDROLASE"/>
    <property type="match status" value="1"/>
</dbReference>
<dbReference type="EC" id="3.2.2.19" evidence="4"/>
<evidence type="ECO:0000256" key="1">
    <source>
        <dbReference type="ARBA" id="ARBA00010702"/>
    </source>
</evidence>
<dbReference type="GO" id="GO:0046872">
    <property type="term" value="F:metal ion binding"/>
    <property type="evidence" value="ECO:0007669"/>
    <property type="project" value="UniProtKB-KW"/>
</dbReference>
<reference evidence="9 10" key="1">
    <citation type="journal article" date="2010" name="Cell">
        <title>The genome of Naegleria gruberi illuminates early eukaryotic versatility.</title>
        <authorList>
            <person name="Fritz-Laylin L.K."/>
            <person name="Prochnik S.E."/>
            <person name="Ginger M.L."/>
            <person name="Dacks J.B."/>
            <person name="Carpenter M.L."/>
            <person name="Field M.C."/>
            <person name="Kuo A."/>
            <person name="Paredez A."/>
            <person name="Chapman J."/>
            <person name="Pham J."/>
            <person name="Shu S."/>
            <person name="Neupane R."/>
            <person name="Cipriano M."/>
            <person name="Mancuso J."/>
            <person name="Tu H."/>
            <person name="Salamov A."/>
            <person name="Lindquist E."/>
            <person name="Shapiro H."/>
            <person name="Lucas S."/>
            <person name="Grigoriev I.V."/>
            <person name="Cande W.Z."/>
            <person name="Fulton C."/>
            <person name="Rokhsar D.S."/>
            <person name="Dawson S.C."/>
        </authorList>
    </citation>
    <scope>NUCLEOTIDE SEQUENCE [LARGE SCALE GENOMIC DNA]</scope>
    <source>
        <strain evidence="9 10">NEG-M</strain>
    </source>
</reference>
<dbReference type="Gene3D" id="1.10.4080.10">
    <property type="entry name" value="ADP-ribosylation/Crystallin J1"/>
    <property type="match status" value="1"/>
</dbReference>
<dbReference type="InterPro" id="IPR036705">
    <property type="entry name" value="Ribosyl_crysJ1_sf"/>
</dbReference>
<protein>
    <recommendedName>
        <fullName evidence="5">ADP-ribosylhydrolase ARH1</fullName>
        <ecNumber evidence="4">3.2.2.19</ecNumber>
    </recommendedName>
    <alternativeName>
        <fullName evidence="6">ADP-ribose-L-arginine cleaving enzyme</fullName>
    </alternativeName>
    <alternativeName>
        <fullName evidence="7">[Protein ADP-ribosylarginine] hydrolase</fullName>
    </alternativeName>
</protein>
<evidence type="ECO:0000256" key="2">
    <source>
        <dbReference type="ARBA" id="ARBA00022801"/>
    </source>
</evidence>
<evidence type="ECO:0000256" key="8">
    <source>
        <dbReference type="PIRSR" id="PIRSR605502-1"/>
    </source>
</evidence>
<dbReference type="GO" id="GO:0003875">
    <property type="term" value="F:ADP-ribosylarginine hydrolase activity"/>
    <property type="evidence" value="ECO:0007669"/>
    <property type="project" value="UniProtKB-EC"/>
</dbReference>
<feature type="binding site" evidence="8">
    <location>
        <position position="366"/>
    </location>
    <ligand>
        <name>Mg(2+)</name>
        <dbReference type="ChEBI" id="CHEBI:18420"/>
        <label>1</label>
    </ligand>
</feature>
<feature type="binding site" evidence="8">
    <location>
        <position position="363"/>
    </location>
    <ligand>
        <name>Mg(2+)</name>
        <dbReference type="ChEBI" id="CHEBI:18420"/>
        <label>1</label>
    </ligand>
</feature>
<sequence length="410" mass="45928">MISSTTSNVANSNNNLAERLLASVILGAVGDAIGYRNGAWEFNFDGETIHAELKHYYGSLAGIDVKGWRVSDDTVMHLASLRALITWMKQARNAANSDKTLVYSFDENNVESCAKFMSDFVDPLMQEMSKEYIICWDDMGGRAPGPTCGKGVRFLESRGVEKWNLYPYDKRGGGCGGSMRAMSIGAAISGVERRDMLIACSVESGRLTHNHPNGFLGSLVSALFTAYAIEQTIPVPQWGVYFLYDIMPRTRTYLQKVAKRDWEEMKEEITKFEQKIAQYLSERGLFLSEEDFKNSQKLNALSAQFPKKYGIAERDEYYKKWSFAGWAGASGDDSCIIAYDALLCAGPNNYEKMMLHSALHAGDSDSTGTIAAAWYGAIYGFNNVFKSNWDNIEKKKEMTQISEDLFTLYY</sequence>
<evidence type="ECO:0000256" key="7">
    <source>
        <dbReference type="ARBA" id="ARBA00049810"/>
    </source>
</evidence>
<dbReference type="OrthoDB" id="10250509at2759"/>
<comment type="similarity">
    <text evidence="1">Belongs to the ADP-ribosylglycohydrolase family.</text>
</comment>
<dbReference type="KEGG" id="ngr:NAEGRDRAFT_80552"/>
<dbReference type="STRING" id="5762.D2VMK9"/>
<keyword evidence="10" id="KW-1185">Reference proteome</keyword>
<dbReference type="SUPFAM" id="SSF101478">
    <property type="entry name" value="ADP-ribosylglycohydrolase"/>
    <property type="match status" value="1"/>
</dbReference>
<feature type="binding site" evidence="8">
    <location>
        <position position="73"/>
    </location>
    <ligand>
        <name>Mg(2+)</name>
        <dbReference type="ChEBI" id="CHEBI:18420"/>
        <label>1</label>
    </ligand>
</feature>
<organism evidence="10">
    <name type="scientific">Naegleria gruberi</name>
    <name type="common">Amoeba</name>
    <dbReference type="NCBI Taxonomy" id="5762"/>
    <lineage>
        <taxon>Eukaryota</taxon>
        <taxon>Discoba</taxon>
        <taxon>Heterolobosea</taxon>
        <taxon>Tetramitia</taxon>
        <taxon>Eutetramitia</taxon>
        <taxon>Vahlkampfiidae</taxon>
        <taxon>Naegleria</taxon>
    </lineage>
</organism>
<evidence type="ECO:0000313" key="9">
    <source>
        <dbReference type="EMBL" id="EFC42083.1"/>
    </source>
</evidence>
<keyword evidence="2" id="KW-0378">Hydrolase</keyword>
<dbReference type="AlphaFoldDB" id="D2VMK9"/>
<dbReference type="eggNOG" id="ENOG502QPMI">
    <property type="taxonomic scope" value="Eukaryota"/>
</dbReference>
<feature type="binding site" evidence="8">
    <location>
        <position position="71"/>
    </location>
    <ligand>
        <name>Mg(2+)</name>
        <dbReference type="ChEBI" id="CHEBI:18420"/>
        <label>1</label>
    </ligand>
</feature>
<evidence type="ECO:0000256" key="4">
    <source>
        <dbReference type="ARBA" id="ARBA00049725"/>
    </source>
</evidence>
<dbReference type="Proteomes" id="UP000006671">
    <property type="component" value="Unassembled WGS sequence"/>
</dbReference>
<dbReference type="PANTHER" id="PTHR16222:SF26">
    <property type="entry name" value="ADP-RIBOSYLHYDROLASE ARH1"/>
    <property type="match status" value="1"/>
</dbReference>
<feature type="binding site" evidence="8">
    <location>
        <position position="365"/>
    </location>
    <ligand>
        <name>Mg(2+)</name>
        <dbReference type="ChEBI" id="CHEBI:18420"/>
        <label>1</label>
    </ligand>
</feature>
<evidence type="ECO:0000256" key="6">
    <source>
        <dbReference type="ARBA" id="ARBA00049798"/>
    </source>
</evidence>
<keyword evidence="8" id="KW-0479">Metal-binding</keyword>
<dbReference type="InterPro" id="IPR005502">
    <property type="entry name" value="Ribosyl_crysJ1"/>
</dbReference>
<accession>D2VMK9</accession>
<dbReference type="OMA" id="YRLAWEQ"/>
<feature type="binding site" evidence="8">
    <location>
        <position position="72"/>
    </location>
    <ligand>
        <name>Mg(2+)</name>
        <dbReference type="ChEBI" id="CHEBI:18420"/>
        <label>1</label>
    </ligand>
</feature>
<dbReference type="EMBL" id="GG738882">
    <property type="protein sequence ID" value="EFC42083.1"/>
    <property type="molecule type" value="Genomic_DNA"/>
</dbReference>
<keyword evidence="8" id="KW-0460">Magnesium</keyword>
<dbReference type="RefSeq" id="XP_002674827.1">
    <property type="nucleotide sequence ID" value="XM_002674781.1"/>
</dbReference>
<dbReference type="InParanoid" id="D2VMK9"/>
<proteinExistence type="inferred from homology"/>
<evidence type="ECO:0000313" key="10">
    <source>
        <dbReference type="Proteomes" id="UP000006671"/>
    </source>
</evidence>
<dbReference type="Pfam" id="PF03747">
    <property type="entry name" value="ADP_ribosyl_GH"/>
    <property type="match status" value="1"/>
</dbReference>
<evidence type="ECO:0000256" key="5">
    <source>
        <dbReference type="ARBA" id="ARBA00049773"/>
    </source>
</evidence>
<dbReference type="InterPro" id="IPR050792">
    <property type="entry name" value="ADP-ribosylglycohydrolase"/>
</dbReference>
<comment type="cofactor">
    <cofactor evidence="8">
        <name>Mg(2+)</name>
        <dbReference type="ChEBI" id="CHEBI:18420"/>
    </cofactor>
    <text evidence="8">Binds 2 magnesium ions per subunit.</text>
</comment>
<name>D2VMK9_NAEGR</name>
<evidence type="ECO:0000256" key="3">
    <source>
        <dbReference type="ARBA" id="ARBA00049582"/>
    </source>
</evidence>
<comment type="function">
    <text evidence="3">Specifically acts as an arginine mono-ADP-ribosylhydrolase by mediating the removal of mono-ADP-ribose attached to arginine residues on proteins.</text>
</comment>
<gene>
    <name evidence="9" type="ORF">NAEGRDRAFT_80552</name>
</gene>